<dbReference type="RefSeq" id="WP_129121659.1">
    <property type="nucleotide sequence ID" value="NZ_PEIB01000005.1"/>
</dbReference>
<feature type="transmembrane region" description="Helical" evidence="1">
    <location>
        <begin position="48"/>
        <end position="76"/>
    </location>
</feature>
<evidence type="ECO:0000313" key="2">
    <source>
        <dbReference type="EMBL" id="RXJ73985.1"/>
    </source>
</evidence>
<feature type="transmembrane region" description="Helical" evidence="1">
    <location>
        <begin position="12"/>
        <end position="36"/>
    </location>
</feature>
<keyword evidence="1" id="KW-0472">Membrane</keyword>
<comment type="caution">
    <text evidence="2">The sequence shown here is derived from an EMBL/GenBank/DDBJ whole genome shotgun (WGS) entry which is preliminary data.</text>
</comment>
<keyword evidence="1" id="KW-0812">Transmembrane</keyword>
<accession>A0A4Q0YTE0</accession>
<name>A0A4Q0YTE0_9GAMM</name>
<protein>
    <submittedName>
        <fullName evidence="2">Uncharacterized protein</fullName>
    </submittedName>
</protein>
<proteinExistence type="predicted"/>
<keyword evidence="1" id="KW-1133">Transmembrane helix</keyword>
<dbReference type="Proteomes" id="UP000290287">
    <property type="component" value="Unassembled WGS sequence"/>
</dbReference>
<keyword evidence="3" id="KW-1185">Reference proteome</keyword>
<sequence>MIESLFVVSGYLVSAISLPASIVFIAFLPLYAFAGFVASKPLVTRSSLIAVGITALCLSFMMSSVFVATAMALGAWG</sequence>
<gene>
    <name evidence="2" type="ORF">CS022_06850</name>
</gene>
<organism evidence="2 3">
    <name type="scientific">Veronia nyctiphanis</name>
    <dbReference type="NCBI Taxonomy" id="1278244"/>
    <lineage>
        <taxon>Bacteria</taxon>
        <taxon>Pseudomonadati</taxon>
        <taxon>Pseudomonadota</taxon>
        <taxon>Gammaproteobacteria</taxon>
        <taxon>Vibrionales</taxon>
        <taxon>Vibrionaceae</taxon>
        <taxon>Veronia</taxon>
    </lineage>
</organism>
<dbReference type="AlphaFoldDB" id="A0A4Q0YTE0"/>
<evidence type="ECO:0000256" key="1">
    <source>
        <dbReference type="SAM" id="Phobius"/>
    </source>
</evidence>
<reference evidence="2 3" key="1">
    <citation type="submission" date="2017-10" db="EMBL/GenBank/DDBJ databases">
        <title>Nyctiphanis sp. nov., isolated from the stomach of the euphausiid Nyctiphanes simplex (Hansen, 1911) in the Gulf of California.</title>
        <authorList>
            <person name="Gomez-Gil B."/>
            <person name="Aguilar-Mendez M."/>
            <person name="Lopez-Cortes A."/>
            <person name="Gomez-Gutierrez J."/>
            <person name="Roque A."/>
            <person name="Lang E."/>
            <person name="Gonzalez-Castillo A."/>
        </authorList>
    </citation>
    <scope>NUCLEOTIDE SEQUENCE [LARGE SCALE GENOMIC DNA]</scope>
    <source>
        <strain evidence="2 3">CAIM 600</strain>
    </source>
</reference>
<evidence type="ECO:0000313" key="3">
    <source>
        <dbReference type="Proteomes" id="UP000290287"/>
    </source>
</evidence>
<dbReference type="EMBL" id="PEIB01000005">
    <property type="protein sequence ID" value="RXJ73985.1"/>
    <property type="molecule type" value="Genomic_DNA"/>
</dbReference>